<keyword evidence="2" id="KW-0378">Hydrolase</keyword>
<evidence type="ECO:0000313" key="2">
    <source>
        <dbReference type="EMBL" id="MBB6326587.1"/>
    </source>
</evidence>
<organism evidence="2 3">
    <name type="scientific">Algoriphagus iocasae</name>
    <dbReference type="NCBI Taxonomy" id="1836499"/>
    <lineage>
        <taxon>Bacteria</taxon>
        <taxon>Pseudomonadati</taxon>
        <taxon>Bacteroidota</taxon>
        <taxon>Cytophagia</taxon>
        <taxon>Cytophagales</taxon>
        <taxon>Cyclobacteriaceae</taxon>
        <taxon>Algoriphagus</taxon>
    </lineage>
</organism>
<gene>
    <name evidence="2" type="ORF">FHS59_002215</name>
</gene>
<dbReference type="PIRSF" id="PIRSF005902">
    <property type="entry name" value="DNase_TatD"/>
    <property type="match status" value="1"/>
</dbReference>
<feature type="binding site" evidence="1">
    <location>
        <position position="174"/>
    </location>
    <ligand>
        <name>a divalent metal cation</name>
        <dbReference type="ChEBI" id="CHEBI:60240"/>
        <label>1</label>
    </ligand>
</feature>
<reference evidence="2 3" key="1">
    <citation type="submission" date="2020-08" db="EMBL/GenBank/DDBJ databases">
        <title>Genomic Encyclopedia of Type Strains, Phase IV (KMG-IV): sequencing the most valuable type-strain genomes for metagenomic binning, comparative biology and taxonomic classification.</title>
        <authorList>
            <person name="Goeker M."/>
        </authorList>
    </citation>
    <scope>NUCLEOTIDE SEQUENCE [LARGE SCALE GENOMIC DNA]</scope>
    <source>
        <strain evidence="2 3">DSM 102044</strain>
    </source>
</reference>
<proteinExistence type="predicted"/>
<dbReference type="AlphaFoldDB" id="A0A841MM59"/>
<sequence>MNLLDIHTHSSTNEFAIFNIELERPKESTSFFSTGLHPWNLQENWEDNFDKVKAFAKDEKCMAIGEAGFDRIWGPDKEVQKKAFSAQAKLAFELEIPLILHLVKSHDLLLEYLKNETEIPSIICHGFNLKPHLGEQLLPFPVSFSFGKALKQKDSNAVSWLKKCPEDRYFFETDDSDETIDSIFNAASVILGRSVEELSEQVLSNWNRISKRKIYE</sequence>
<keyword evidence="3" id="KW-1185">Reference proteome</keyword>
<keyword evidence="1" id="KW-0479">Metal-binding</keyword>
<dbReference type="InterPro" id="IPR032466">
    <property type="entry name" value="Metal_Hydrolase"/>
</dbReference>
<dbReference type="RefSeq" id="WP_184495182.1">
    <property type="nucleotide sequence ID" value="NZ_JACIJO010000002.1"/>
</dbReference>
<feature type="binding site" evidence="1">
    <location>
        <position position="101"/>
    </location>
    <ligand>
        <name>a divalent metal cation</name>
        <dbReference type="ChEBI" id="CHEBI:60240"/>
        <label>2</label>
    </ligand>
</feature>
<dbReference type="Proteomes" id="UP000588604">
    <property type="component" value="Unassembled WGS sequence"/>
</dbReference>
<dbReference type="Gene3D" id="3.20.20.140">
    <property type="entry name" value="Metal-dependent hydrolases"/>
    <property type="match status" value="1"/>
</dbReference>
<name>A0A841MM59_9BACT</name>
<evidence type="ECO:0000313" key="3">
    <source>
        <dbReference type="Proteomes" id="UP000588604"/>
    </source>
</evidence>
<feature type="binding site" evidence="1">
    <location>
        <position position="66"/>
    </location>
    <ligand>
        <name>a divalent metal cation</name>
        <dbReference type="ChEBI" id="CHEBI:60240"/>
        <label>1</label>
    </ligand>
</feature>
<dbReference type="PANTHER" id="PTHR47176:SF1">
    <property type="entry name" value="OS04G0577500 PROTEIN"/>
    <property type="match status" value="1"/>
</dbReference>
<dbReference type="PANTHER" id="PTHR47176">
    <property type="entry name" value="OSJNBA0020J04.13 PROTEIN"/>
    <property type="match status" value="1"/>
</dbReference>
<dbReference type="EMBL" id="JACIJO010000002">
    <property type="protein sequence ID" value="MBB6326587.1"/>
    <property type="molecule type" value="Genomic_DNA"/>
</dbReference>
<dbReference type="EC" id="3.1.21.-" evidence="2"/>
<feature type="binding site" evidence="1">
    <location>
        <position position="125"/>
    </location>
    <ligand>
        <name>a divalent metal cation</name>
        <dbReference type="ChEBI" id="CHEBI:60240"/>
        <label>2</label>
    </ligand>
</feature>
<accession>A0A841MM59</accession>
<dbReference type="Pfam" id="PF01026">
    <property type="entry name" value="TatD_DNase"/>
    <property type="match status" value="1"/>
</dbReference>
<protein>
    <submittedName>
        <fullName evidence="2">TatD DNase family protein</fullName>
        <ecNumber evidence="2">3.1.21.-</ecNumber>
    </submittedName>
</protein>
<dbReference type="GO" id="GO:0016788">
    <property type="term" value="F:hydrolase activity, acting on ester bonds"/>
    <property type="evidence" value="ECO:0007669"/>
    <property type="project" value="InterPro"/>
</dbReference>
<dbReference type="InterPro" id="IPR001130">
    <property type="entry name" value="TatD-like"/>
</dbReference>
<evidence type="ECO:0000256" key="1">
    <source>
        <dbReference type="PIRSR" id="PIRSR005902-1"/>
    </source>
</evidence>
<comment type="caution">
    <text evidence="2">The sequence shown here is derived from an EMBL/GenBank/DDBJ whole genome shotgun (WGS) entry which is preliminary data.</text>
</comment>
<dbReference type="GO" id="GO:0046872">
    <property type="term" value="F:metal ion binding"/>
    <property type="evidence" value="ECO:0007669"/>
    <property type="project" value="UniProtKB-KW"/>
</dbReference>
<dbReference type="SUPFAM" id="SSF51556">
    <property type="entry name" value="Metallo-dependent hydrolases"/>
    <property type="match status" value="1"/>
</dbReference>